<feature type="region of interest" description="Disordered" evidence="1">
    <location>
        <begin position="74"/>
        <end position="94"/>
    </location>
</feature>
<dbReference type="AlphaFoldDB" id="A0A317XAY7"/>
<evidence type="ECO:0000256" key="1">
    <source>
        <dbReference type="SAM" id="MobiDB-lite"/>
    </source>
</evidence>
<evidence type="ECO:0000313" key="2">
    <source>
        <dbReference type="EMBL" id="PWY94108.1"/>
    </source>
</evidence>
<comment type="caution">
    <text evidence="2">The sequence shown here is derived from an EMBL/GenBank/DDBJ whole genome shotgun (WGS) entry which is preliminary data.</text>
</comment>
<reference evidence="2 3" key="1">
    <citation type="submission" date="2016-12" db="EMBL/GenBank/DDBJ databases">
        <title>The genomes of Aspergillus section Nigri reveals drivers in fungal speciation.</title>
        <authorList>
            <consortium name="DOE Joint Genome Institute"/>
            <person name="Vesth T.C."/>
            <person name="Nybo J."/>
            <person name="Theobald S."/>
            <person name="Brandl J."/>
            <person name="Frisvad J.C."/>
            <person name="Nielsen K.F."/>
            <person name="Lyhne E.K."/>
            <person name="Kogle M.E."/>
            <person name="Kuo A."/>
            <person name="Riley R."/>
            <person name="Clum A."/>
            <person name="Nolan M."/>
            <person name="Lipzen A."/>
            <person name="Salamov A."/>
            <person name="Henrissat B."/>
            <person name="Wiebenga A."/>
            <person name="De Vries R.P."/>
            <person name="Grigoriev I.V."/>
            <person name="Mortensen U.H."/>
            <person name="Andersen M.R."/>
            <person name="Baker S.E."/>
        </authorList>
    </citation>
    <scope>NUCLEOTIDE SEQUENCE [LARGE SCALE GENOMIC DNA]</scope>
    <source>
        <strain evidence="2 3">CBS 115572</strain>
    </source>
</reference>
<protein>
    <submittedName>
        <fullName evidence="2">Uncharacterized protein</fullName>
    </submittedName>
</protein>
<accession>A0A317XAY7</accession>
<sequence length="94" mass="10491">MAKKVSFNSLLKVIIPKSKTTSNKQDTANKSNEPVLVNTTKGNNVELMSLVHAIEGDMIEFVCIDDDVHFGSPLKRVPTPHPVKKKWGKMVMEE</sequence>
<dbReference type="Proteomes" id="UP000246702">
    <property type="component" value="Unassembled WGS sequence"/>
</dbReference>
<keyword evidence="3" id="KW-1185">Reference proteome</keyword>
<gene>
    <name evidence="2" type="ORF">BO94DRAFT_532072</name>
</gene>
<dbReference type="EMBL" id="MSFK01000005">
    <property type="protein sequence ID" value="PWY94108.1"/>
    <property type="molecule type" value="Genomic_DNA"/>
</dbReference>
<evidence type="ECO:0000313" key="3">
    <source>
        <dbReference type="Proteomes" id="UP000246702"/>
    </source>
</evidence>
<dbReference type="GeneID" id="37113187"/>
<dbReference type="OrthoDB" id="4504671at2759"/>
<dbReference type="RefSeq" id="XP_025470869.1">
    <property type="nucleotide sequence ID" value="XM_025611044.1"/>
</dbReference>
<name>A0A317XAY7_9EURO</name>
<organism evidence="2 3">
    <name type="scientific">Aspergillus sclerotioniger CBS 115572</name>
    <dbReference type="NCBI Taxonomy" id="1450535"/>
    <lineage>
        <taxon>Eukaryota</taxon>
        <taxon>Fungi</taxon>
        <taxon>Dikarya</taxon>
        <taxon>Ascomycota</taxon>
        <taxon>Pezizomycotina</taxon>
        <taxon>Eurotiomycetes</taxon>
        <taxon>Eurotiomycetidae</taxon>
        <taxon>Eurotiales</taxon>
        <taxon>Aspergillaceae</taxon>
        <taxon>Aspergillus</taxon>
        <taxon>Aspergillus subgen. Circumdati</taxon>
    </lineage>
</organism>
<proteinExistence type="predicted"/>